<evidence type="ECO:0000313" key="1">
    <source>
        <dbReference type="EMBL" id="QMP23875.1"/>
    </source>
</evidence>
<dbReference type="GeneID" id="65128058"/>
<protein>
    <submittedName>
        <fullName evidence="1">Uncharacterized protein</fullName>
    </submittedName>
</protein>
<accession>A0A7D7IUK8</accession>
<reference evidence="1 2" key="1">
    <citation type="submission" date="2020-06" db="EMBL/GenBank/DDBJ databases">
        <authorList>
            <person name="Li C."/>
        </authorList>
    </citation>
    <scope>NUCLEOTIDE SEQUENCE [LARGE SCALE GENOMIC DNA]</scope>
</reference>
<dbReference type="RefSeq" id="YP_010109729.1">
    <property type="nucleotide sequence ID" value="NC_055862.1"/>
</dbReference>
<organism evidence="1 2">
    <name type="scientific">Vibrio phage ValB1MD-2</name>
    <dbReference type="NCBI Taxonomy" id="2759177"/>
    <lineage>
        <taxon>Viruses</taxon>
        <taxon>Duplodnaviria</taxon>
        <taxon>Heunggongvirae</taxon>
        <taxon>Uroviricota</taxon>
        <taxon>Caudoviricetes</taxon>
        <taxon>Peduoviridae</taxon>
        <taxon>Valbvirus</taxon>
        <taxon>Valbvirus ValB1MD2</taxon>
    </lineage>
</organism>
<dbReference type="EMBL" id="MT662115">
    <property type="protein sequence ID" value="QMP23875.1"/>
    <property type="molecule type" value="Genomic_DNA"/>
</dbReference>
<name>A0A7D7IUK8_9CAUD</name>
<dbReference type="Proteomes" id="UP000515246">
    <property type="component" value="Segment"/>
</dbReference>
<proteinExistence type="predicted"/>
<dbReference type="KEGG" id="vg:65128058"/>
<sequence>MTISTLVAAVFVVVGLCLVFKKSTQNKKIYKMFEDWNWWVEIVNEDHKPWLSGKVVRKSKNYQFAIVGCLKRDSLDTELLNNLETKFGALPDFVPCQCLILDASTLVLGGVEDDKKVAELYHCIPTKQSSCVKLVIQDSTIVLPEDDEDLNQFELLWSCSEMQSVGQGDDESKFKAY</sequence>
<evidence type="ECO:0000313" key="2">
    <source>
        <dbReference type="Proteomes" id="UP000515246"/>
    </source>
</evidence>
<keyword evidence="2" id="KW-1185">Reference proteome</keyword>